<sequence>MQLSYIFLSCSLLMKKIVDLEVTGVSRSGRVRKKSSKLVDFESPDEIDRTFSKKTAAQKKLESHDSPASRKSQKLDETYMKEDNYENYDMEDSGSEYNSEYEHPANATESSIDESIESESDYDDEGGGFRRLDTNSSKRN</sequence>
<keyword evidence="3" id="KW-1185">Reference proteome</keyword>
<evidence type="ECO:0000256" key="1">
    <source>
        <dbReference type="SAM" id="MobiDB-lite"/>
    </source>
</evidence>
<feature type="compositionally biased region" description="Basic and acidic residues" evidence="1">
    <location>
        <begin position="59"/>
        <end position="84"/>
    </location>
</feature>
<accession>A0AAV8Y6S4</accession>
<protein>
    <submittedName>
        <fullName evidence="2">Uncharacterized protein</fullName>
    </submittedName>
</protein>
<evidence type="ECO:0000313" key="2">
    <source>
        <dbReference type="EMBL" id="KAJ8946833.1"/>
    </source>
</evidence>
<comment type="caution">
    <text evidence="2">The sequence shown here is derived from an EMBL/GenBank/DDBJ whole genome shotgun (WGS) entry which is preliminary data.</text>
</comment>
<evidence type="ECO:0000313" key="3">
    <source>
        <dbReference type="Proteomes" id="UP001162162"/>
    </source>
</evidence>
<organism evidence="2 3">
    <name type="scientific">Aromia moschata</name>
    <dbReference type="NCBI Taxonomy" id="1265417"/>
    <lineage>
        <taxon>Eukaryota</taxon>
        <taxon>Metazoa</taxon>
        <taxon>Ecdysozoa</taxon>
        <taxon>Arthropoda</taxon>
        <taxon>Hexapoda</taxon>
        <taxon>Insecta</taxon>
        <taxon>Pterygota</taxon>
        <taxon>Neoptera</taxon>
        <taxon>Endopterygota</taxon>
        <taxon>Coleoptera</taxon>
        <taxon>Polyphaga</taxon>
        <taxon>Cucujiformia</taxon>
        <taxon>Chrysomeloidea</taxon>
        <taxon>Cerambycidae</taxon>
        <taxon>Cerambycinae</taxon>
        <taxon>Callichromatini</taxon>
        <taxon>Aromia</taxon>
    </lineage>
</organism>
<proteinExistence type="predicted"/>
<dbReference type="Proteomes" id="UP001162162">
    <property type="component" value="Unassembled WGS sequence"/>
</dbReference>
<name>A0AAV8Y6S4_9CUCU</name>
<reference evidence="2" key="1">
    <citation type="journal article" date="2023" name="Insect Mol. Biol.">
        <title>Genome sequencing provides insights into the evolution of gene families encoding plant cell wall-degrading enzymes in longhorned beetles.</title>
        <authorList>
            <person name="Shin N.R."/>
            <person name="Okamura Y."/>
            <person name="Kirsch R."/>
            <person name="Pauchet Y."/>
        </authorList>
    </citation>
    <scope>NUCLEOTIDE SEQUENCE</scope>
    <source>
        <strain evidence="2">AMC_N1</strain>
    </source>
</reference>
<feature type="compositionally biased region" description="Acidic residues" evidence="1">
    <location>
        <begin position="85"/>
        <end position="94"/>
    </location>
</feature>
<dbReference type="EMBL" id="JAPWTK010000175">
    <property type="protein sequence ID" value="KAJ8946833.1"/>
    <property type="molecule type" value="Genomic_DNA"/>
</dbReference>
<dbReference type="AlphaFoldDB" id="A0AAV8Y6S4"/>
<gene>
    <name evidence="2" type="ORF">NQ318_002113</name>
</gene>
<feature type="region of interest" description="Disordered" evidence="1">
    <location>
        <begin position="50"/>
        <end position="140"/>
    </location>
</feature>
<feature type="compositionally biased region" description="Acidic residues" evidence="1">
    <location>
        <begin position="111"/>
        <end position="126"/>
    </location>
</feature>